<reference evidence="1 2" key="1">
    <citation type="submission" date="2018-10" db="EMBL/GenBank/DDBJ databases">
        <title>Natronolimnobius sp. XQ-INN 246 isolated from Inner Mongolia Autonomous Region of China.</title>
        <authorList>
            <person name="Xue Q."/>
        </authorList>
    </citation>
    <scope>NUCLEOTIDE SEQUENCE [LARGE SCALE GENOMIC DNA]</scope>
    <source>
        <strain evidence="1 2">XQ-INN 246</strain>
    </source>
</reference>
<dbReference type="AlphaFoldDB" id="A0A4V3VKX3"/>
<name>A0A4V3VKX3_9EURY</name>
<evidence type="ECO:0008006" key="3">
    <source>
        <dbReference type="Google" id="ProtNLM"/>
    </source>
</evidence>
<keyword evidence="2" id="KW-1185">Reference proteome</keyword>
<dbReference type="Proteomes" id="UP000318864">
    <property type="component" value="Unassembled WGS sequence"/>
</dbReference>
<sequence length="436" mass="47412">MYRRHYLSGVGMSIGSLTVGSTAVSASDHLSVEIIETNAPVEGGSDLEVTAELENRSEEEVTEDIELVVGEDPEVVDSRTYSIEPNDSMTIDHFRFATYPVLQNDEFPVAIQAGGRSAETMVEVLGVDELDPQYAEPVREVSVRPESEIMFEVDTSMLEETDQIRWFVDGEHTLGPQSDRPSAYRNQTGWEFRILTFDSIGTHEVVAVADATENLRTSWEVTVAPDGNVSPSLDAARPATTEVPVEGDYELEVDVSTSGAELDRVIWWHHVAVSATTTDVSGTTDTASIEGGGLRDDSVDVWILDEDNVLTTEMAVWAFDEGATLDNGDESETDADGDSVTIIESNDPVTGGETLEVTATLENTSDETTTLDVELVVGEDPEVVETRSVTVASGSTEQVTLEFETYPVEQDDSFPVRVETAESADEREVTVYGTGE</sequence>
<evidence type="ECO:0000313" key="1">
    <source>
        <dbReference type="EMBL" id="THE63427.1"/>
    </source>
</evidence>
<evidence type="ECO:0000313" key="2">
    <source>
        <dbReference type="Proteomes" id="UP000318864"/>
    </source>
</evidence>
<gene>
    <name evidence="1" type="ORF">D8Y22_18270</name>
</gene>
<dbReference type="EMBL" id="RBZW01000060">
    <property type="protein sequence ID" value="THE63427.1"/>
    <property type="molecule type" value="Genomic_DNA"/>
</dbReference>
<comment type="caution">
    <text evidence="1">The sequence shown here is derived from an EMBL/GenBank/DDBJ whole genome shotgun (WGS) entry which is preliminary data.</text>
</comment>
<protein>
    <recommendedName>
        <fullName evidence="3">CARDB domain-containing protein</fullName>
    </recommendedName>
</protein>
<proteinExistence type="predicted"/>
<accession>A0A4V3VKX3</accession>
<organism evidence="1 2">
    <name type="scientific">Salinadaptatus halalkaliphilus</name>
    <dbReference type="NCBI Taxonomy" id="2419781"/>
    <lineage>
        <taxon>Archaea</taxon>
        <taxon>Methanobacteriati</taxon>
        <taxon>Methanobacteriota</taxon>
        <taxon>Stenosarchaea group</taxon>
        <taxon>Halobacteria</taxon>
        <taxon>Halobacteriales</taxon>
        <taxon>Natrialbaceae</taxon>
        <taxon>Salinadaptatus</taxon>
    </lineage>
</organism>